<sequence>MDKGKIIDNFFKDLERMSPEELYHHLISEGINVVSYSNQGKGKVELYEYKVEDSFHFELILKPKEFINLLNPKEFNTFSFSLMEDAA</sequence>
<proteinExistence type="predicted"/>
<gene>
    <name evidence="1" type="ORF">SAMN02745135_00799</name>
</gene>
<name>A0A1M5SZ26_9FIRM</name>
<evidence type="ECO:0000313" key="2">
    <source>
        <dbReference type="Proteomes" id="UP000183967"/>
    </source>
</evidence>
<organism evidence="1 2">
    <name type="scientific">Caloranaerobacter azorensis DSM 13643</name>
    <dbReference type="NCBI Taxonomy" id="1121264"/>
    <lineage>
        <taxon>Bacteria</taxon>
        <taxon>Bacillati</taxon>
        <taxon>Bacillota</taxon>
        <taxon>Tissierellia</taxon>
        <taxon>Tissierellales</taxon>
        <taxon>Thermohalobacteraceae</taxon>
        <taxon>Caloranaerobacter</taxon>
    </lineage>
</organism>
<reference evidence="2" key="1">
    <citation type="submission" date="2016-11" db="EMBL/GenBank/DDBJ databases">
        <authorList>
            <person name="Varghese N."/>
            <person name="Submissions S."/>
        </authorList>
    </citation>
    <scope>NUCLEOTIDE SEQUENCE [LARGE SCALE GENOMIC DNA]</scope>
    <source>
        <strain evidence="2">DSM 13643</strain>
    </source>
</reference>
<dbReference type="Proteomes" id="UP000183967">
    <property type="component" value="Unassembled WGS sequence"/>
</dbReference>
<dbReference type="EMBL" id="FQXO01000016">
    <property type="protein sequence ID" value="SHH43744.1"/>
    <property type="molecule type" value="Genomic_DNA"/>
</dbReference>
<protein>
    <submittedName>
        <fullName evidence="1">Uncharacterized protein</fullName>
    </submittedName>
</protein>
<evidence type="ECO:0000313" key="1">
    <source>
        <dbReference type="EMBL" id="SHH43744.1"/>
    </source>
</evidence>
<accession>A0A1M5SZ26</accession>
<keyword evidence="2" id="KW-1185">Reference proteome</keyword>
<dbReference type="AlphaFoldDB" id="A0A1M5SZ26"/>
<dbReference type="RefSeq" id="WP_073195668.1">
    <property type="nucleotide sequence ID" value="NZ_FQXO01000016.1"/>
</dbReference>